<keyword evidence="2 5" id="KW-0378">Hydrolase</keyword>
<keyword evidence="3 5" id="KW-0347">Helicase</keyword>
<dbReference type="STRING" id="42251.A0A2T6ZNA4"/>
<dbReference type="InterPro" id="IPR014016">
    <property type="entry name" value="UvrD-like_ATP-bd"/>
</dbReference>
<dbReference type="GO" id="GO:0005524">
    <property type="term" value="F:ATP binding"/>
    <property type="evidence" value="ECO:0007669"/>
    <property type="project" value="UniProtKB-UniRule"/>
</dbReference>
<dbReference type="Gene3D" id="3.40.50.300">
    <property type="entry name" value="P-loop containing nucleotide triphosphate hydrolases"/>
    <property type="match status" value="1"/>
</dbReference>
<dbReference type="SUPFAM" id="SSF52540">
    <property type="entry name" value="P-loop containing nucleoside triphosphate hydrolases"/>
    <property type="match status" value="1"/>
</dbReference>
<dbReference type="Proteomes" id="UP000244722">
    <property type="component" value="Unassembled WGS sequence"/>
</dbReference>
<dbReference type="PANTHER" id="PTHR21529:SF4">
    <property type="entry name" value="TPR AND ANKYRIN REPEAT-CONTAINING PROTEIN 1"/>
    <property type="match status" value="1"/>
</dbReference>
<evidence type="ECO:0000259" key="8">
    <source>
        <dbReference type="PROSITE" id="PS51198"/>
    </source>
</evidence>
<comment type="caution">
    <text evidence="9">The sequence shown here is derived from an EMBL/GenBank/DDBJ whole genome shotgun (WGS) entry which is preliminary data.</text>
</comment>
<feature type="domain" description="UvrD-like helicase ATP-binding" evidence="8">
    <location>
        <begin position="451"/>
        <end position="803"/>
    </location>
</feature>
<feature type="coiled-coil region" evidence="6">
    <location>
        <begin position="259"/>
        <end position="286"/>
    </location>
</feature>
<dbReference type="GO" id="GO:0004386">
    <property type="term" value="F:helicase activity"/>
    <property type="evidence" value="ECO:0007669"/>
    <property type="project" value="UniProtKB-UniRule"/>
</dbReference>
<proteinExistence type="predicted"/>
<evidence type="ECO:0000256" key="1">
    <source>
        <dbReference type="ARBA" id="ARBA00022741"/>
    </source>
</evidence>
<keyword evidence="10" id="KW-1185">Reference proteome</keyword>
<dbReference type="PROSITE" id="PS51198">
    <property type="entry name" value="UVRD_HELICASE_ATP_BIND"/>
    <property type="match status" value="1"/>
</dbReference>
<name>A0A2T6ZNA4_TUBBO</name>
<dbReference type="OrthoDB" id="3156807at2759"/>
<feature type="region of interest" description="Disordered" evidence="7">
    <location>
        <begin position="944"/>
        <end position="963"/>
    </location>
</feature>
<dbReference type="AlphaFoldDB" id="A0A2T6ZNA4"/>
<keyword evidence="4 5" id="KW-0067">ATP-binding</keyword>
<dbReference type="EMBL" id="NESQ01000168">
    <property type="protein sequence ID" value="PUU76968.1"/>
    <property type="molecule type" value="Genomic_DNA"/>
</dbReference>
<evidence type="ECO:0000256" key="7">
    <source>
        <dbReference type="SAM" id="MobiDB-lite"/>
    </source>
</evidence>
<evidence type="ECO:0000256" key="6">
    <source>
        <dbReference type="SAM" id="Coils"/>
    </source>
</evidence>
<sequence length="1001" mass="113394">MDTSTSFFDFIFSDNPREVKAAYESLESKPYQIFDLLLKEEHFRNFFLRIEVYGNNLANLLSQFPSFEQDDYSTSLLREMIRAFALSLLAERLDDMRSRSAVARIVLSVVKLSDPRGTLGQFGVRLGALPGILRILIAEGHIKNLAVTHKGCFEDLVSEPQAKEKWVELIVDLCKECRKHGSRPRTTSGLELATSDLELAKFIRTVPCEFCNSNISSDHGLKYGQEGEPMRVRSSSFGLGMESNVFKYLLGEPLGPWKIVLSQQAMEDLEKENAESTENAQDNFEKVRQKFSELASGDWAGKKILHRAKWYNSLSYQIPIFKAFYKTEHFILWQIDTAFDERFGEDYQVIKVWAIGSPKDFDRIGVQIHQEQQIYTKARVEACDRDDLDGSREIRYPVRVCLDGGESGGLGVDRASNEDFNDSAQLAKFYSLTSTVLDNIASTTGKVAYPVDISGEEAAVVDHFLTPAFILGRSGTGKTTCLVYKLVGRYLFSKENVGPLRQVLLTKSKRLVGKLRDNAEGLLVAKLGERRGPADGNDARNDLDDDTRKQFLSLTDADFPLVCTFDCLLRLIENSMRDQEIRQRYIRIDNSRSTRVIDFVKFSIEYWEHLSPRLKRGIPVDLAFLEIMGVIKGSVSGATDFEHLSREEYLGLRWRLAPNFASERERNTIYDIYEWYERTKRKRGDIDQVDRIIKVTKTLEGFRSSEAHEDSAFERKIRSALDEVYVDEVQDQRTSDIGMLLDLVGSPRGIHFAGDTAQCISKDALFRFANAKSLFYERFRNATSSARDLKPTLLPLSHNFRSHKQILSVASLVMHLLYRGFPDLVDELPPEVGDRPGPKPALYVGSNIMDVLRFGEKLENPQGPDGQSGKFNEYGEARVILVRDEETCDRLQAELGNSSLVLTILESKGMEFEDVFLYDFLSTSPYSHKLNILEELFERRHHTDLSSENHLEPAGQGGGAKGNRLEGGVGLGSRYNKSAYQGGHADWVKENIVLCSELKVI</sequence>
<evidence type="ECO:0000313" key="9">
    <source>
        <dbReference type="EMBL" id="PUU76968.1"/>
    </source>
</evidence>
<gene>
    <name evidence="9" type="ORF">B9Z19DRAFT_205545</name>
</gene>
<dbReference type="InterPro" id="IPR027417">
    <property type="entry name" value="P-loop_NTPase"/>
</dbReference>
<organism evidence="9 10">
    <name type="scientific">Tuber borchii</name>
    <name type="common">White truffle</name>
    <dbReference type="NCBI Taxonomy" id="42251"/>
    <lineage>
        <taxon>Eukaryota</taxon>
        <taxon>Fungi</taxon>
        <taxon>Dikarya</taxon>
        <taxon>Ascomycota</taxon>
        <taxon>Pezizomycotina</taxon>
        <taxon>Pezizomycetes</taxon>
        <taxon>Pezizales</taxon>
        <taxon>Tuberaceae</taxon>
        <taxon>Tuber</taxon>
    </lineage>
</organism>
<accession>A0A2T6ZNA4</accession>
<dbReference type="PANTHER" id="PTHR21529">
    <property type="entry name" value="MAMMARY TURMOR VIRUS RECEPTOR HOMOLOG 1, 2 MTVR1, 2"/>
    <property type="match status" value="1"/>
</dbReference>
<evidence type="ECO:0000256" key="3">
    <source>
        <dbReference type="ARBA" id="ARBA00022806"/>
    </source>
</evidence>
<feature type="binding site" evidence="5">
    <location>
        <begin position="472"/>
        <end position="479"/>
    </location>
    <ligand>
        <name>ATP</name>
        <dbReference type="ChEBI" id="CHEBI:30616"/>
    </ligand>
</feature>
<evidence type="ECO:0000256" key="2">
    <source>
        <dbReference type="ARBA" id="ARBA00022801"/>
    </source>
</evidence>
<evidence type="ECO:0000256" key="5">
    <source>
        <dbReference type="PROSITE-ProRule" id="PRU00560"/>
    </source>
</evidence>
<evidence type="ECO:0000313" key="10">
    <source>
        <dbReference type="Proteomes" id="UP000244722"/>
    </source>
</evidence>
<reference evidence="9 10" key="1">
    <citation type="submission" date="2017-04" db="EMBL/GenBank/DDBJ databases">
        <title>Draft genome sequence of Tuber borchii Vittad., a whitish edible truffle.</title>
        <authorList>
            <consortium name="DOE Joint Genome Institute"/>
            <person name="Murat C."/>
            <person name="Kuo A."/>
            <person name="Barry K.W."/>
            <person name="Clum A."/>
            <person name="Dockter R.B."/>
            <person name="Fauchery L."/>
            <person name="Iotti M."/>
            <person name="Kohler A."/>
            <person name="Labutti K."/>
            <person name="Lindquist E.A."/>
            <person name="Lipzen A."/>
            <person name="Ohm R.A."/>
            <person name="Wang M."/>
            <person name="Grigoriev I.V."/>
            <person name="Zambonelli A."/>
            <person name="Martin F.M."/>
        </authorList>
    </citation>
    <scope>NUCLEOTIDE SEQUENCE [LARGE SCALE GENOMIC DNA]</scope>
    <source>
        <strain evidence="9 10">Tbo3840</strain>
    </source>
</reference>
<dbReference type="Pfam" id="PF00580">
    <property type="entry name" value="UvrD-helicase"/>
    <property type="match status" value="1"/>
</dbReference>
<keyword evidence="1 5" id="KW-0547">Nucleotide-binding</keyword>
<keyword evidence="6" id="KW-0175">Coiled coil</keyword>
<dbReference type="GO" id="GO:0016787">
    <property type="term" value="F:hydrolase activity"/>
    <property type="evidence" value="ECO:0007669"/>
    <property type="project" value="UniProtKB-UniRule"/>
</dbReference>
<evidence type="ECO:0000256" key="4">
    <source>
        <dbReference type="ARBA" id="ARBA00022840"/>
    </source>
</evidence>
<dbReference type="InterPro" id="IPR039904">
    <property type="entry name" value="TRANK1"/>
</dbReference>
<protein>
    <submittedName>
        <fullName evidence="9">P-loop containing nucleoside triphosphate hydrolase protein</fullName>
    </submittedName>
</protein>